<dbReference type="Gene3D" id="3.90.550.10">
    <property type="entry name" value="Spore Coat Polysaccharide Biosynthesis Protein SpsA, Chain A"/>
    <property type="match status" value="1"/>
</dbReference>
<reference evidence="1 2" key="1">
    <citation type="submission" date="2020-08" db="EMBL/GenBank/DDBJ databases">
        <title>Genomic Encyclopedia of Type Strains, Phase IV (KMG-IV): sequencing the most valuable type-strain genomes for metagenomic binning, comparative biology and taxonomic classification.</title>
        <authorList>
            <person name="Goeker M."/>
        </authorList>
    </citation>
    <scope>NUCLEOTIDE SEQUENCE [LARGE SCALE GENOMIC DNA]</scope>
    <source>
        <strain evidence="1 2">DSM 102134</strain>
    </source>
</reference>
<dbReference type="InterPro" id="IPR029044">
    <property type="entry name" value="Nucleotide-diphossugar_trans"/>
</dbReference>
<name>A0A7X0DEP5_9HYPH</name>
<sequence length="137" mass="14643">MVSPDEPIIIDLADILFSEGPQHPRALFESDGYGAIVPSFSSDESCFSYLKITAGLVIEAREKQVISSHASAGVYMFATSGIFLTAAAHSIAHRDSLAVNNNLFICPMINGVIAAGHTVIAPNITDYHPIGKIFHSL</sequence>
<gene>
    <name evidence="1" type="ORF">HNQ75_004121</name>
</gene>
<dbReference type="EMBL" id="JACHEJ010000020">
    <property type="protein sequence ID" value="MBB6182132.1"/>
    <property type="molecule type" value="Genomic_DNA"/>
</dbReference>
<keyword evidence="2" id="KW-1185">Reference proteome</keyword>
<proteinExistence type="predicted"/>
<organism evidence="1 2">
    <name type="scientific">Pseudorhizobium flavum</name>
    <dbReference type="NCBI Taxonomy" id="1335061"/>
    <lineage>
        <taxon>Bacteria</taxon>
        <taxon>Pseudomonadati</taxon>
        <taxon>Pseudomonadota</taxon>
        <taxon>Alphaproteobacteria</taxon>
        <taxon>Hyphomicrobiales</taxon>
        <taxon>Rhizobiaceae</taxon>
        <taxon>Rhizobium/Agrobacterium group</taxon>
        <taxon>Pseudorhizobium</taxon>
    </lineage>
</organism>
<dbReference type="Proteomes" id="UP000535501">
    <property type="component" value="Unassembled WGS sequence"/>
</dbReference>
<protein>
    <submittedName>
        <fullName evidence="1">Uncharacterized protein</fullName>
    </submittedName>
</protein>
<accession>A0A7X0DEP5</accession>
<evidence type="ECO:0000313" key="1">
    <source>
        <dbReference type="EMBL" id="MBB6182132.1"/>
    </source>
</evidence>
<dbReference type="AlphaFoldDB" id="A0A7X0DEP5"/>
<evidence type="ECO:0000313" key="2">
    <source>
        <dbReference type="Proteomes" id="UP000535501"/>
    </source>
</evidence>
<comment type="caution">
    <text evidence="1">The sequence shown here is derived from an EMBL/GenBank/DDBJ whole genome shotgun (WGS) entry which is preliminary data.</text>
</comment>